<organism evidence="2 3">
    <name type="scientific">Tsukamurella soli</name>
    <dbReference type="NCBI Taxonomy" id="644556"/>
    <lineage>
        <taxon>Bacteria</taxon>
        <taxon>Bacillati</taxon>
        <taxon>Actinomycetota</taxon>
        <taxon>Actinomycetes</taxon>
        <taxon>Mycobacteriales</taxon>
        <taxon>Tsukamurellaceae</taxon>
        <taxon>Tsukamurella</taxon>
    </lineage>
</organism>
<feature type="region of interest" description="Disordered" evidence="1">
    <location>
        <begin position="1"/>
        <end position="57"/>
    </location>
</feature>
<dbReference type="EMBL" id="BAABFR010000005">
    <property type="protein sequence ID" value="GAA4384649.1"/>
    <property type="molecule type" value="Genomic_DNA"/>
</dbReference>
<reference evidence="3" key="1">
    <citation type="journal article" date="2019" name="Int. J. Syst. Evol. Microbiol.">
        <title>The Global Catalogue of Microorganisms (GCM) 10K type strain sequencing project: providing services to taxonomists for standard genome sequencing and annotation.</title>
        <authorList>
            <consortium name="The Broad Institute Genomics Platform"/>
            <consortium name="The Broad Institute Genome Sequencing Center for Infectious Disease"/>
            <person name="Wu L."/>
            <person name="Ma J."/>
        </authorList>
    </citation>
    <scope>NUCLEOTIDE SEQUENCE [LARGE SCALE GENOMIC DNA]</scope>
    <source>
        <strain evidence="3">JCM 17688</strain>
    </source>
</reference>
<keyword evidence="3" id="KW-1185">Reference proteome</keyword>
<evidence type="ECO:0000313" key="2">
    <source>
        <dbReference type="EMBL" id="GAA4384649.1"/>
    </source>
</evidence>
<sequence>MRSAPLDCPPSPADRRNRHSKETHMAFPANPPRPRPQPKRRVRQWDPRNRRWNWVWQ</sequence>
<comment type="caution">
    <text evidence="2">The sequence shown here is derived from an EMBL/GenBank/DDBJ whole genome shotgun (WGS) entry which is preliminary data.</text>
</comment>
<gene>
    <name evidence="2" type="ORF">GCM10023147_05330</name>
</gene>
<proteinExistence type="predicted"/>
<dbReference type="Proteomes" id="UP001500635">
    <property type="component" value="Unassembled WGS sequence"/>
</dbReference>
<evidence type="ECO:0000256" key="1">
    <source>
        <dbReference type="SAM" id="MobiDB-lite"/>
    </source>
</evidence>
<name>A0ABP8J466_9ACTN</name>
<protein>
    <submittedName>
        <fullName evidence="2">Uncharacterized protein</fullName>
    </submittedName>
</protein>
<accession>A0ABP8J466</accession>
<evidence type="ECO:0000313" key="3">
    <source>
        <dbReference type="Proteomes" id="UP001500635"/>
    </source>
</evidence>